<dbReference type="Pfam" id="PF02230">
    <property type="entry name" value="Abhydrolase_2"/>
    <property type="match status" value="1"/>
</dbReference>
<dbReference type="STRING" id="7102.A0A2A4J2A6"/>
<protein>
    <recommendedName>
        <fullName evidence="2">palmitoyl-protein hydrolase</fullName>
        <ecNumber evidence="2">3.1.2.22</ecNumber>
    </recommendedName>
</protein>
<evidence type="ECO:0000256" key="2">
    <source>
        <dbReference type="ARBA" id="ARBA00012423"/>
    </source>
</evidence>
<dbReference type="EMBL" id="NWSH01004012">
    <property type="protein sequence ID" value="PCG65570.1"/>
    <property type="molecule type" value="Genomic_DNA"/>
</dbReference>
<comment type="caution">
    <text evidence="5">The sequence shown here is derived from an EMBL/GenBank/DDBJ whole genome shotgun (WGS) entry which is preliminary data.</text>
</comment>
<dbReference type="InterPro" id="IPR050565">
    <property type="entry name" value="LYPA1-2/EST-like"/>
</dbReference>
<dbReference type="PANTHER" id="PTHR10655">
    <property type="entry name" value="LYSOPHOSPHOLIPASE-RELATED"/>
    <property type="match status" value="1"/>
</dbReference>
<dbReference type="InterPro" id="IPR003140">
    <property type="entry name" value="PLipase/COase/thioEstase"/>
</dbReference>
<dbReference type="Gene3D" id="3.40.50.1820">
    <property type="entry name" value="alpha/beta hydrolase"/>
    <property type="match status" value="1"/>
</dbReference>
<accession>A0A2A4J2A6</accession>
<gene>
    <name evidence="5" type="ORF">B5V51_9000</name>
</gene>
<dbReference type="InterPro" id="IPR029058">
    <property type="entry name" value="AB_hydrolase_fold"/>
</dbReference>
<evidence type="ECO:0000256" key="1">
    <source>
        <dbReference type="ARBA" id="ARBA00006499"/>
    </source>
</evidence>
<keyword evidence="3" id="KW-0378">Hydrolase</keyword>
<feature type="domain" description="Phospholipase/carboxylesterase/thioesterase" evidence="4">
    <location>
        <begin position="11"/>
        <end position="225"/>
    </location>
</feature>
<evidence type="ECO:0000259" key="4">
    <source>
        <dbReference type="Pfam" id="PF02230"/>
    </source>
</evidence>
<dbReference type="PANTHER" id="PTHR10655:SF17">
    <property type="entry name" value="LYSOPHOSPHOLIPASE-LIKE PROTEIN 1"/>
    <property type="match status" value="1"/>
</dbReference>
<comment type="similarity">
    <text evidence="1">Belongs to the AB hydrolase superfamily. AB hydrolase 2 family.</text>
</comment>
<evidence type="ECO:0000313" key="5">
    <source>
        <dbReference type="EMBL" id="PCG65570.1"/>
    </source>
</evidence>
<dbReference type="GO" id="GO:0052689">
    <property type="term" value="F:carboxylic ester hydrolase activity"/>
    <property type="evidence" value="ECO:0007669"/>
    <property type="project" value="TreeGrafter"/>
</dbReference>
<dbReference type="AlphaFoldDB" id="A0A2A4J2A6"/>
<dbReference type="EC" id="3.1.2.22" evidence="2"/>
<reference evidence="5" key="1">
    <citation type="submission" date="2017-09" db="EMBL/GenBank/DDBJ databases">
        <title>Contemporary evolution of a Lepidopteran species, Heliothis virescens, in response to modern agricultural practices.</title>
        <authorList>
            <person name="Fritz M.L."/>
            <person name="Deyonke A.M."/>
            <person name="Papanicolaou A."/>
            <person name="Micinski S."/>
            <person name="Westbrook J."/>
            <person name="Gould F."/>
        </authorList>
    </citation>
    <scope>NUCLEOTIDE SEQUENCE [LARGE SCALE GENOMIC DNA]</scope>
    <source>
        <strain evidence="5">HvINT-</strain>
        <tissue evidence="5">Whole body</tissue>
    </source>
</reference>
<dbReference type="GO" id="GO:0008474">
    <property type="term" value="F:palmitoyl-(protein) hydrolase activity"/>
    <property type="evidence" value="ECO:0007669"/>
    <property type="project" value="UniProtKB-EC"/>
</dbReference>
<dbReference type="GO" id="GO:0005737">
    <property type="term" value="C:cytoplasm"/>
    <property type="evidence" value="ECO:0007669"/>
    <property type="project" value="TreeGrafter"/>
</dbReference>
<sequence length="229" mass="25644">MSRLGALHLTQHTGQKHTGTVIFFHGSGSSGADMKEWVRLMVSNFSFPHLKVMYPTAPLQPYTPADGEMSNVWFDRAAISPDVPEKSESIAKIEVEVKKLIKKENDAGIPSSRIIIGGFSMGGSLAYHSAYCWDRNVAGTFVFSSFLNHNSNVFHEIKNASGSRLPPLLQIHGDSDDLVFLEWGQETFNRLKELGVPGEFHIMERLGHSINKRGTRTIKEWIEKHLPEI</sequence>
<organism evidence="5">
    <name type="scientific">Heliothis virescens</name>
    <name type="common">Tobacco budworm moth</name>
    <dbReference type="NCBI Taxonomy" id="7102"/>
    <lineage>
        <taxon>Eukaryota</taxon>
        <taxon>Metazoa</taxon>
        <taxon>Ecdysozoa</taxon>
        <taxon>Arthropoda</taxon>
        <taxon>Hexapoda</taxon>
        <taxon>Insecta</taxon>
        <taxon>Pterygota</taxon>
        <taxon>Neoptera</taxon>
        <taxon>Endopterygota</taxon>
        <taxon>Lepidoptera</taxon>
        <taxon>Glossata</taxon>
        <taxon>Ditrysia</taxon>
        <taxon>Noctuoidea</taxon>
        <taxon>Noctuidae</taxon>
        <taxon>Heliothinae</taxon>
        <taxon>Heliothis</taxon>
    </lineage>
</organism>
<proteinExistence type="inferred from homology"/>
<name>A0A2A4J2A6_HELVI</name>
<dbReference type="SUPFAM" id="SSF53474">
    <property type="entry name" value="alpha/beta-Hydrolases"/>
    <property type="match status" value="1"/>
</dbReference>
<evidence type="ECO:0000256" key="3">
    <source>
        <dbReference type="ARBA" id="ARBA00022801"/>
    </source>
</evidence>